<evidence type="ECO:0000256" key="6">
    <source>
        <dbReference type="SAM" id="SignalP"/>
    </source>
</evidence>
<feature type="compositionally biased region" description="Polar residues" evidence="4">
    <location>
        <begin position="1951"/>
        <end position="1963"/>
    </location>
</feature>
<dbReference type="InterPro" id="IPR046751">
    <property type="entry name" value="TED_2"/>
</dbReference>
<evidence type="ECO:0000256" key="1">
    <source>
        <dbReference type="ARBA" id="ARBA00007257"/>
    </source>
</evidence>
<feature type="domain" description="SpaA-like prealbumin fold" evidence="7">
    <location>
        <begin position="1227"/>
        <end position="1315"/>
    </location>
</feature>
<evidence type="ECO:0000259" key="8">
    <source>
        <dbReference type="Pfam" id="PF20610"/>
    </source>
</evidence>
<keyword evidence="5" id="KW-1133">Transmembrane helix</keyword>
<evidence type="ECO:0000256" key="2">
    <source>
        <dbReference type="ARBA" id="ARBA00022525"/>
    </source>
</evidence>
<feature type="domain" description="SpaA-like prealbumin fold" evidence="7">
    <location>
        <begin position="523"/>
        <end position="613"/>
    </location>
</feature>
<reference evidence="9" key="2">
    <citation type="submission" date="2021-04" db="EMBL/GenBank/DDBJ databases">
        <authorList>
            <person name="Gilroy R."/>
        </authorList>
    </citation>
    <scope>NUCLEOTIDE SEQUENCE</scope>
    <source>
        <strain evidence="9">ChiBcec2-3848</strain>
    </source>
</reference>
<accession>A0A9D2PQD5</accession>
<comment type="similarity">
    <text evidence="1">Belongs to the serine-aspartate repeat-containing protein (SDr) family.</text>
</comment>
<feature type="transmembrane region" description="Helical" evidence="5">
    <location>
        <begin position="1970"/>
        <end position="1990"/>
    </location>
</feature>
<dbReference type="PANTHER" id="PTHR36108:SF13">
    <property type="entry name" value="COLOSSIN-B-RELATED"/>
    <property type="match status" value="1"/>
</dbReference>
<feature type="compositionally biased region" description="Basic and acidic residues" evidence="4">
    <location>
        <begin position="1940"/>
        <end position="1950"/>
    </location>
</feature>
<sequence length="1995" mass="218984">MKRKRMAKRVVSGCLALISFLSTALSPAVAYAAEPASEKIPYYEEIKDQLDPDEVVTANDYEITVGSSFDITSDFSGIEIPDDSKVKVTFHDAENESGNSFSTDHEDTYQAVYYVEPQTTGHPVYQISRNILVKEVQTEAESTANTDSSSDDDSGNGETSDSEEELSDTESDQVGQTEAEDVPDKGDMLSEEALDEAIESTEGQKIVDEETGLSLGEVLIQAEEQGVDIQGLDQGESVTFTAKAPMTRAARASQTVTITQGSWYYYADYGLGSYLTSPFTVSFGNVTATAYCVQPSKPGPGSGTYQITKLEGNKELAKVCYYGTEAAGSAYFFNNYHQDFSAGKRFIVTHLAASYANGSSDAFYGTNSTGEALAMELYHYAVRQPDIPDVEMSFSNAEVTAYVDGDQQRTEDITFNASSQQTITMNLPDGVKLHNISTGSVSAAGADVTISGGTKFYLTAPLTQTKDVSGSWSAKMQGSITKDYSAYKITTGSEHQDLALVFGEGVEDEKYVSFSVKWLELAKVEVIKVDSNHENAKLSGAVFGIYSDKDCSELITEMPATDQNGSAVAEIVKTQDTVYLKEITAPSGYRINVSAYNVNLVANETTSVTVPDQEQMGELTIYKDGQVLTGADVTEDGVTFRYENRRQEGAVYNVYAGADIITAYGAKVYSKGDLVKANLTTDSNGATVLKNLHLGTYTIKEVQAPENFYNAGEEKTVTLSYAGQNVETVFSESTFVNDRQKAEVSVLKKDKDTLNPLDGGVFGLYAGSEIKNADGSVVVSKGTLIEKAVTGENGKAVFTADLPIGFSYDVKEIQAPEGYVRNQADVYSFTFSYTNDSEAKVTFTHTFTNERVNATIRLQKKDAETNQVAPQGDATLENAVYGLYAREDIVHPDGATGVIYKAGDRVSTLTTDENGEASVENLYLGEYFIKEITPPVGYLADEQEHDLVCSYEGDLTATVERECVSLEQVKKQPFEIIKAANNGETDADLLSGAGFTAYLLSDLTVKEDGSYDFDSAEPVVIGENGATEMFTDEKGHACSIALPYGTYLVRETTTPHNYKPVDDFIVRITEHNQNTPQVWRVLLDEEFEAKLKIIKQDDETKKPVLQEGTEFRIYDLDNKEYVEQVTTYPTTEVHTSFFTDEEGYLILPQNLAIGHYRIEEVTAPYGYTLNENYYEIAVDSDTAYQVDSVSGDVIIEVVYENHPVKGQLKIVKQGEVLDGFSKDFVYQTENLAGAVFEVSAAEDIYTADFQKDAEGNRILEYAAGELVGTVTTDENGEAYLSDLPLGSYKIMEVTAPEGFVLDEEVQTVTFTYKDQETPVIEQEAVFQNDRQKVEVSVVKKDAETQATVPGTVFGLYAKEDILAHGEVLVKADTLISKALSDENGKAVFMNDLPFGRYYIREEAAPDGYVSSDKVVEVTAEYQGQGIPVVELSSEYENEPTKISVKKTDLTTGVELEGAKLTVLDKDGNVVDSWTSVKGEEHLIERLTVGETYTLREERAPYGYLKAEEVTFTVKDTAEIQKVEMKDDVPTGTLIINKKGEFLEDVTLADTIGGWISNIFEYITGTLKDVTFEVYALEDIQAADGESEDYYKKDELIATITTDETGIAKLSDLPLGRYYVKEKETAEGYVLDGEIREIDLTYVDQDTAEVTWSGDWQNNRQKVEVSVLKKEKDSDRVLEGAVFALSAKEDITNKDGDVVLEAGTVIEEKATGEDGKLTFEADLPIGFSYTVKETSPAPGFATTDEVQEFTFTAESSGKATVSYEFTFEDEPTVFEFTKTSLTTGEEIEGAKLTVTDENGEIVDEWVSGKEPHIIKELVVGQTYTMTEVLPAPGYVTAESIQFTVEDTAEVQKIEMKDDVTKVEISKTDIVGEELPGAKLTILDENGEVVESWTSTEEPHYIEMLPIGKYTLHEESAPEGYLVAEDVAFEVKDTGEIQKVIMKDEAEPKETPETPQDTTSVDAPQTGDHTNILLWSALFGLGLCGSVVAVVLRRKRK</sequence>
<feature type="domain" description="SpaA-like prealbumin fold" evidence="7">
    <location>
        <begin position="1441"/>
        <end position="1527"/>
    </location>
</feature>
<feature type="domain" description="SpaA-like prealbumin fold" evidence="7">
    <location>
        <begin position="1565"/>
        <end position="1652"/>
    </location>
</feature>
<feature type="domain" description="SpaA-like prealbumin fold" evidence="7">
    <location>
        <begin position="871"/>
        <end position="958"/>
    </location>
</feature>
<feature type="domain" description="SpaA-like prealbumin fold" evidence="7">
    <location>
        <begin position="1773"/>
        <end position="1856"/>
    </location>
</feature>
<dbReference type="Proteomes" id="UP000823886">
    <property type="component" value="Unassembled WGS sequence"/>
</dbReference>
<feature type="domain" description="SpaA-like prealbumin fold" evidence="7">
    <location>
        <begin position="1860"/>
        <end position="1943"/>
    </location>
</feature>
<dbReference type="Gene3D" id="2.60.40.10">
    <property type="entry name" value="Immunoglobulins"/>
    <property type="match status" value="13"/>
</dbReference>
<feature type="compositionally biased region" description="Acidic residues" evidence="4">
    <location>
        <begin position="149"/>
        <end position="171"/>
    </location>
</feature>
<organism evidence="9 10">
    <name type="scientific">Candidatus Blautia merdavium</name>
    <dbReference type="NCBI Taxonomy" id="2838494"/>
    <lineage>
        <taxon>Bacteria</taxon>
        <taxon>Bacillati</taxon>
        <taxon>Bacillota</taxon>
        <taxon>Clostridia</taxon>
        <taxon>Lachnospirales</taxon>
        <taxon>Lachnospiraceae</taxon>
        <taxon>Blautia</taxon>
    </lineage>
</organism>
<evidence type="ECO:0000256" key="4">
    <source>
        <dbReference type="SAM" id="MobiDB-lite"/>
    </source>
</evidence>
<proteinExistence type="inferred from homology"/>
<feature type="domain" description="SpaA-like prealbumin fold" evidence="7">
    <location>
        <begin position="1090"/>
        <end position="1186"/>
    </location>
</feature>
<dbReference type="Pfam" id="PF17802">
    <property type="entry name" value="SpaA"/>
    <property type="match status" value="13"/>
</dbReference>
<reference evidence="9" key="1">
    <citation type="journal article" date="2021" name="PeerJ">
        <title>Extensive microbial diversity within the chicken gut microbiome revealed by metagenomics and culture.</title>
        <authorList>
            <person name="Gilroy R."/>
            <person name="Ravi A."/>
            <person name="Getino M."/>
            <person name="Pursley I."/>
            <person name="Horton D.L."/>
            <person name="Alikhan N.F."/>
            <person name="Baker D."/>
            <person name="Gharbi K."/>
            <person name="Hall N."/>
            <person name="Watson M."/>
            <person name="Adriaenssens E.M."/>
            <person name="Foster-Nyarko E."/>
            <person name="Jarju S."/>
            <person name="Secka A."/>
            <person name="Antonio M."/>
            <person name="Oren A."/>
            <person name="Chaudhuri R.R."/>
            <person name="La Ragione R."/>
            <person name="Hildebrand F."/>
            <person name="Pallen M.J."/>
        </authorList>
    </citation>
    <scope>NUCLEOTIDE SEQUENCE</scope>
    <source>
        <strain evidence="9">ChiBcec2-3848</strain>
    </source>
</reference>
<dbReference type="EMBL" id="DWVZ01000172">
    <property type="protein sequence ID" value="HJC64444.1"/>
    <property type="molecule type" value="Genomic_DNA"/>
</dbReference>
<evidence type="ECO:0000259" key="7">
    <source>
        <dbReference type="Pfam" id="PF17802"/>
    </source>
</evidence>
<feature type="chain" id="PRO_5039249141" evidence="6">
    <location>
        <begin position="33"/>
        <end position="1995"/>
    </location>
</feature>
<feature type="domain" description="SpaA-like prealbumin fold" evidence="7">
    <location>
        <begin position="984"/>
        <end position="1072"/>
    </location>
</feature>
<dbReference type="SUPFAM" id="SSF49478">
    <property type="entry name" value="Cna protein B-type domain"/>
    <property type="match status" value="2"/>
</dbReference>
<feature type="domain" description="SpaA-like prealbumin fold" evidence="7">
    <location>
        <begin position="1334"/>
        <end position="1422"/>
    </location>
</feature>
<feature type="domain" description="SpaA-like prealbumin fold" evidence="7">
    <location>
        <begin position="1664"/>
        <end position="1759"/>
    </location>
</feature>
<protein>
    <submittedName>
        <fullName evidence="9">Peptidase</fullName>
    </submittedName>
</protein>
<name>A0A9D2PQD5_9FIRM</name>
<evidence type="ECO:0000256" key="5">
    <source>
        <dbReference type="SAM" id="Phobius"/>
    </source>
</evidence>
<evidence type="ECO:0000256" key="3">
    <source>
        <dbReference type="ARBA" id="ARBA00022729"/>
    </source>
</evidence>
<feature type="domain" description="SpaA-like prealbumin fold" evidence="7">
    <location>
        <begin position="650"/>
        <end position="729"/>
    </location>
</feature>
<comment type="caution">
    <text evidence="9">The sequence shown here is derived from an EMBL/GenBank/DDBJ whole genome shotgun (WGS) entry which is preliminary data.</text>
</comment>
<feature type="region of interest" description="Disordered" evidence="4">
    <location>
        <begin position="137"/>
        <end position="187"/>
    </location>
</feature>
<keyword evidence="5" id="KW-0812">Transmembrane</keyword>
<evidence type="ECO:0000313" key="10">
    <source>
        <dbReference type="Proteomes" id="UP000823886"/>
    </source>
</evidence>
<dbReference type="InterPro" id="IPR013783">
    <property type="entry name" value="Ig-like_fold"/>
</dbReference>
<dbReference type="Pfam" id="PF20610">
    <property type="entry name" value="TED_2"/>
    <property type="match status" value="1"/>
</dbReference>
<keyword evidence="5" id="KW-0472">Membrane</keyword>
<feature type="domain" description="SpaA-like prealbumin fold" evidence="7">
    <location>
        <begin position="743"/>
        <end position="843"/>
    </location>
</feature>
<feature type="compositionally biased region" description="Low complexity" evidence="4">
    <location>
        <begin position="139"/>
        <end position="148"/>
    </location>
</feature>
<feature type="signal peptide" evidence="6">
    <location>
        <begin position="1"/>
        <end position="32"/>
    </location>
</feature>
<keyword evidence="3 6" id="KW-0732">Signal</keyword>
<dbReference type="InterPro" id="IPR041033">
    <property type="entry name" value="SpaA_PFL_dom_1"/>
</dbReference>
<keyword evidence="2" id="KW-0964">Secreted</keyword>
<gene>
    <name evidence="9" type="ORF">H9753_12645</name>
</gene>
<dbReference type="PANTHER" id="PTHR36108">
    <property type="entry name" value="COLOSSIN-B-RELATED"/>
    <property type="match status" value="1"/>
</dbReference>
<feature type="domain" description="Thioester" evidence="8">
    <location>
        <begin position="255"/>
        <end position="388"/>
    </location>
</feature>
<feature type="region of interest" description="Disordered" evidence="4">
    <location>
        <begin position="1940"/>
        <end position="1963"/>
    </location>
</feature>
<evidence type="ECO:0000313" key="9">
    <source>
        <dbReference type="EMBL" id="HJC64444.1"/>
    </source>
</evidence>